<keyword evidence="2" id="KW-0378">Hydrolase</keyword>
<dbReference type="EMBL" id="JADKYU010000651">
    <property type="protein sequence ID" value="MBF4985104.1"/>
    <property type="molecule type" value="Genomic_DNA"/>
</dbReference>
<sequence length="241" mass="27436">MISRVLQHLFLLVLLSSSCHNTQDLIIKDDRFHIKVIDLTKQKLQLYWLDQDNKPIETFEQLNIHVKQQDKRLVYAMNAGMYLKDHSPQGLYIENGTIHKQLDTVTVGYGNFYLQPNGVFYLTQDGKAQVTATPQLSNFSYITYATQSGPMLVINDTIHPAFNKGSKNVHIRNAVGILPDGRILLAISKEKINFYDFATFFKNQGCKNALYLDGFVSRIYDPTINVEQMDGHFGVMIGVSD</sequence>
<feature type="domain" description="Phosphodiester glycosidase" evidence="1">
    <location>
        <begin position="73"/>
        <end position="217"/>
    </location>
</feature>
<gene>
    <name evidence="2" type="ORF">FNJ87_12425</name>
</gene>
<evidence type="ECO:0000313" key="3">
    <source>
        <dbReference type="Proteomes" id="UP001194729"/>
    </source>
</evidence>
<keyword evidence="2" id="KW-0326">Glycosidase</keyword>
<dbReference type="Proteomes" id="UP001194729">
    <property type="component" value="Unassembled WGS sequence"/>
</dbReference>
<organism evidence="2 3">
    <name type="scientific">Nonlabens mediterrranea</name>
    <dbReference type="NCBI Taxonomy" id="1419947"/>
    <lineage>
        <taxon>Bacteria</taxon>
        <taxon>Pseudomonadati</taxon>
        <taxon>Bacteroidota</taxon>
        <taxon>Flavobacteriia</taxon>
        <taxon>Flavobacteriales</taxon>
        <taxon>Flavobacteriaceae</taxon>
        <taxon>Nonlabens</taxon>
    </lineage>
</organism>
<reference evidence="2 3" key="1">
    <citation type="submission" date="2020-11" db="EMBL/GenBank/DDBJ databases">
        <title>P. mediterranea TC4 genome.</title>
        <authorList>
            <person name="Molmeret M."/>
        </authorList>
    </citation>
    <scope>NUCLEOTIDE SEQUENCE [LARGE SCALE GENOMIC DNA]</scope>
    <source>
        <strain evidence="2 3">TC4</strain>
    </source>
</reference>
<dbReference type="Pfam" id="PF09992">
    <property type="entry name" value="NAGPA"/>
    <property type="match status" value="1"/>
</dbReference>
<evidence type="ECO:0000313" key="2">
    <source>
        <dbReference type="EMBL" id="MBF4985104.1"/>
    </source>
</evidence>
<proteinExistence type="predicted"/>
<comment type="caution">
    <text evidence="2">The sequence shown here is derived from an EMBL/GenBank/DDBJ whole genome shotgun (WGS) entry which is preliminary data.</text>
</comment>
<protein>
    <submittedName>
        <fullName evidence="2">Phosphodiester glycosidase family protein</fullName>
    </submittedName>
</protein>
<dbReference type="InterPro" id="IPR018711">
    <property type="entry name" value="NAGPA"/>
</dbReference>
<dbReference type="GO" id="GO:0016798">
    <property type="term" value="F:hydrolase activity, acting on glycosyl bonds"/>
    <property type="evidence" value="ECO:0007669"/>
    <property type="project" value="UniProtKB-KW"/>
</dbReference>
<accession>A0ABS0A876</accession>
<evidence type="ECO:0000259" key="1">
    <source>
        <dbReference type="Pfam" id="PF09992"/>
    </source>
</evidence>
<name>A0ABS0A876_9FLAO</name>
<dbReference type="PROSITE" id="PS51257">
    <property type="entry name" value="PROKAR_LIPOPROTEIN"/>
    <property type="match status" value="1"/>
</dbReference>
<keyword evidence="3" id="KW-1185">Reference proteome</keyword>